<dbReference type="Gene3D" id="3.40.50.300">
    <property type="entry name" value="P-loop containing nucleotide triphosphate hydrolases"/>
    <property type="match status" value="1"/>
</dbReference>
<dbReference type="PROSITE" id="PS51721">
    <property type="entry name" value="G_CP"/>
    <property type="match status" value="1"/>
</dbReference>
<keyword evidence="8 10" id="KW-0694">RNA-binding</keyword>
<comment type="subcellular location">
    <subcellularLocation>
        <location evidence="10">Cytoplasm</location>
    </subcellularLocation>
</comment>
<dbReference type="Proteomes" id="UP000637513">
    <property type="component" value="Unassembled WGS sequence"/>
</dbReference>
<keyword evidence="5 10" id="KW-0547">Nucleotide-binding</keyword>
<keyword evidence="7 10" id="KW-0862">Zinc</keyword>
<protein>
    <recommendedName>
        <fullName evidence="10">Small ribosomal subunit biogenesis GTPase RsgA</fullName>
        <ecNumber evidence="10">3.6.1.-</ecNumber>
    </recommendedName>
</protein>
<evidence type="ECO:0000256" key="1">
    <source>
        <dbReference type="ARBA" id="ARBA00022490"/>
    </source>
</evidence>
<dbReference type="PROSITE" id="PS50936">
    <property type="entry name" value="ENGC_GTPASE"/>
    <property type="match status" value="1"/>
</dbReference>
<keyword evidence="14" id="KW-1185">Reference proteome</keyword>
<dbReference type="NCBIfam" id="TIGR00157">
    <property type="entry name" value="ribosome small subunit-dependent GTPase A"/>
    <property type="match status" value="1"/>
</dbReference>
<dbReference type="RefSeq" id="WP_022140821.1">
    <property type="nucleotide sequence ID" value="NZ_JACRSW010000035.1"/>
</dbReference>
<dbReference type="InterPro" id="IPR010914">
    <property type="entry name" value="RsgA_GTPase_dom"/>
</dbReference>
<reference evidence="13 14" key="1">
    <citation type="submission" date="2020-08" db="EMBL/GenBank/DDBJ databases">
        <title>Genome public.</title>
        <authorList>
            <person name="Liu C."/>
            <person name="Sun Q."/>
        </authorList>
    </citation>
    <scope>NUCLEOTIDE SEQUENCE [LARGE SCALE GENOMIC DNA]</scope>
    <source>
        <strain evidence="13 14">BX3</strain>
    </source>
</reference>
<keyword evidence="9 10" id="KW-0342">GTP-binding</keyword>
<feature type="binding site" evidence="10">
    <location>
        <position position="254"/>
    </location>
    <ligand>
        <name>Zn(2+)</name>
        <dbReference type="ChEBI" id="CHEBI:29105"/>
    </ligand>
</feature>
<evidence type="ECO:0000259" key="12">
    <source>
        <dbReference type="PROSITE" id="PS51721"/>
    </source>
</evidence>
<sequence>MQGKIIRGIAGFYYVNIEQKGIIECKAKGIFRNRKEKPLVGDDVEIEILDEEKKAGNIITILPRKNRLIRPAVANVDQAVVIFALSYPKPNLNLLDRFWLSMEQQEIPTIICFNKSDDCPPKEAAALAANYEKSGITVFITSTKTGDGIADFRKALSGKTTVFAGPSGVGKSSVMNTLFPEAKMETGEISEKIKRGKHTTRHSELFYLGEDTYVMDTPGFTSLELPKIEKEEIKDYYPEFMEYRDQCRFLGCVHIHEPDCCVKEALEQGMISKARYENYKQFYEEISTRRKY</sequence>
<keyword evidence="6 10" id="KW-0378">Hydrolase</keyword>
<dbReference type="InterPro" id="IPR012340">
    <property type="entry name" value="NA-bd_OB-fold"/>
</dbReference>
<keyword evidence="2 10" id="KW-0690">Ribosome biogenesis</keyword>
<dbReference type="Pfam" id="PF03193">
    <property type="entry name" value="RsgA_GTPase"/>
    <property type="match status" value="1"/>
</dbReference>
<comment type="caution">
    <text evidence="13">The sequence shown here is derived from an EMBL/GenBank/DDBJ whole genome shotgun (WGS) entry which is preliminary data.</text>
</comment>
<dbReference type="HAMAP" id="MF_01820">
    <property type="entry name" value="GTPase_RsgA"/>
    <property type="match status" value="1"/>
</dbReference>
<dbReference type="EC" id="3.6.1.-" evidence="10"/>
<dbReference type="CDD" id="cd04466">
    <property type="entry name" value="S1_YloQ_GTPase"/>
    <property type="match status" value="1"/>
</dbReference>
<evidence type="ECO:0000256" key="4">
    <source>
        <dbReference type="ARBA" id="ARBA00022730"/>
    </source>
</evidence>
<feature type="binding site" evidence="10">
    <location>
        <begin position="165"/>
        <end position="173"/>
    </location>
    <ligand>
        <name>GTP</name>
        <dbReference type="ChEBI" id="CHEBI:37565"/>
    </ligand>
</feature>
<keyword evidence="4 10" id="KW-0699">rRNA-binding</keyword>
<gene>
    <name evidence="10 13" type="primary">rsgA</name>
    <name evidence="13" type="ORF">H8700_10960</name>
</gene>
<comment type="similarity">
    <text evidence="10">Belongs to the TRAFAC class YlqF/YawG GTPase family. RsgA subfamily.</text>
</comment>
<keyword evidence="1 10" id="KW-0963">Cytoplasm</keyword>
<evidence type="ECO:0000256" key="8">
    <source>
        <dbReference type="ARBA" id="ARBA00022884"/>
    </source>
</evidence>
<evidence type="ECO:0000256" key="2">
    <source>
        <dbReference type="ARBA" id="ARBA00022517"/>
    </source>
</evidence>
<dbReference type="CDD" id="cd01854">
    <property type="entry name" value="YjeQ_EngC"/>
    <property type="match status" value="1"/>
</dbReference>
<evidence type="ECO:0000259" key="11">
    <source>
        <dbReference type="PROSITE" id="PS50936"/>
    </source>
</evidence>
<accession>A0ABR7MWP1</accession>
<evidence type="ECO:0000256" key="6">
    <source>
        <dbReference type="ARBA" id="ARBA00022801"/>
    </source>
</evidence>
<comment type="function">
    <text evidence="10">One of several proteins that assist in the late maturation steps of the functional core of the 30S ribosomal subunit. Helps release RbfA from mature subunits. May play a role in the assembly of ribosomal proteins into the subunit. Circularly permuted GTPase that catalyzes slow GTP hydrolysis, GTPase activity is stimulated by the 30S ribosomal subunit.</text>
</comment>
<comment type="subunit">
    <text evidence="10">Monomer. Associates with 30S ribosomal subunit, binds 16S rRNA.</text>
</comment>
<feature type="binding site" evidence="10">
    <location>
        <position position="247"/>
    </location>
    <ligand>
        <name>Zn(2+)</name>
        <dbReference type="ChEBI" id="CHEBI:29105"/>
    </ligand>
</feature>
<dbReference type="Gene3D" id="1.10.40.50">
    <property type="entry name" value="Probable gtpase engc, domain 3"/>
    <property type="match status" value="1"/>
</dbReference>
<evidence type="ECO:0000256" key="7">
    <source>
        <dbReference type="ARBA" id="ARBA00022833"/>
    </source>
</evidence>
<name>A0ABR7MWP1_9FIRM</name>
<dbReference type="EMBL" id="JACRSW010000035">
    <property type="protein sequence ID" value="MBC8558220.1"/>
    <property type="molecule type" value="Genomic_DNA"/>
</dbReference>
<dbReference type="SUPFAM" id="SSF50249">
    <property type="entry name" value="Nucleic acid-binding proteins"/>
    <property type="match status" value="1"/>
</dbReference>
<feature type="domain" description="CP-type G" evidence="12">
    <location>
        <begin position="65"/>
        <end position="223"/>
    </location>
</feature>
<feature type="domain" description="EngC GTPase" evidence="11">
    <location>
        <begin position="74"/>
        <end position="221"/>
    </location>
</feature>
<organism evidence="13 14">
    <name type="scientific">Jutongia hominis</name>
    <dbReference type="NCBI Taxonomy" id="2763664"/>
    <lineage>
        <taxon>Bacteria</taxon>
        <taxon>Bacillati</taxon>
        <taxon>Bacillota</taxon>
        <taxon>Clostridia</taxon>
        <taxon>Lachnospirales</taxon>
        <taxon>Lachnospiraceae</taxon>
        <taxon>Jutongia</taxon>
    </lineage>
</organism>
<dbReference type="Gene3D" id="2.40.50.140">
    <property type="entry name" value="Nucleic acid-binding proteins"/>
    <property type="match status" value="1"/>
</dbReference>
<dbReference type="InterPro" id="IPR031944">
    <property type="entry name" value="RsgA_N"/>
</dbReference>
<feature type="binding site" evidence="10">
    <location>
        <position position="252"/>
    </location>
    <ligand>
        <name>Zn(2+)</name>
        <dbReference type="ChEBI" id="CHEBI:29105"/>
    </ligand>
</feature>
<comment type="cofactor">
    <cofactor evidence="10">
        <name>Zn(2+)</name>
        <dbReference type="ChEBI" id="CHEBI:29105"/>
    </cofactor>
    <text evidence="10">Binds 1 zinc ion per subunit.</text>
</comment>
<evidence type="ECO:0000256" key="10">
    <source>
        <dbReference type="HAMAP-Rule" id="MF_01820"/>
    </source>
</evidence>
<evidence type="ECO:0000256" key="9">
    <source>
        <dbReference type="ARBA" id="ARBA00023134"/>
    </source>
</evidence>
<evidence type="ECO:0000256" key="5">
    <source>
        <dbReference type="ARBA" id="ARBA00022741"/>
    </source>
</evidence>
<evidence type="ECO:0000313" key="14">
    <source>
        <dbReference type="Proteomes" id="UP000637513"/>
    </source>
</evidence>
<feature type="binding site" evidence="10">
    <location>
        <position position="260"/>
    </location>
    <ligand>
        <name>Zn(2+)</name>
        <dbReference type="ChEBI" id="CHEBI:29105"/>
    </ligand>
</feature>
<dbReference type="InterPro" id="IPR004881">
    <property type="entry name" value="Ribosome_biogen_GTPase_RsgA"/>
</dbReference>
<feature type="binding site" evidence="10">
    <location>
        <begin position="114"/>
        <end position="117"/>
    </location>
    <ligand>
        <name>GTP</name>
        <dbReference type="ChEBI" id="CHEBI:37565"/>
    </ligand>
</feature>
<dbReference type="PANTHER" id="PTHR32120">
    <property type="entry name" value="SMALL RIBOSOMAL SUBUNIT BIOGENESIS GTPASE RSGA"/>
    <property type="match status" value="1"/>
</dbReference>
<evidence type="ECO:0000256" key="3">
    <source>
        <dbReference type="ARBA" id="ARBA00022723"/>
    </source>
</evidence>
<dbReference type="SUPFAM" id="SSF52540">
    <property type="entry name" value="P-loop containing nucleoside triphosphate hydrolases"/>
    <property type="match status" value="1"/>
</dbReference>
<dbReference type="Pfam" id="PF16745">
    <property type="entry name" value="RsgA_N"/>
    <property type="match status" value="1"/>
</dbReference>
<dbReference type="PANTHER" id="PTHR32120:SF11">
    <property type="entry name" value="SMALL RIBOSOMAL SUBUNIT BIOGENESIS GTPASE RSGA 1, MITOCHONDRIAL-RELATED"/>
    <property type="match status" value="1"/>
</dbReference>
<dbReference type="InterPro" id="IPR027417">
    <property type="entry name" value="P-loop_NTPase"/>
</dbReference>
<dbReference type="InterPro" id="IPR030378">
    <property type="entry name" value="G_CP_dom"/>
</dbReference>
<keyword evidence="3 10" id="KW-0479">Metal-binding</keyword>
<proteinExistence type="inferred from homology"/>
<evidence type="ECO:0000313" key="13">
    <source>
        <dbReference type="EMBL" id="MBC8558220.1"/>
    </source>
</evidence>